<keyword evidence="1" id="KW-0732">Signal</keyword>
<gene>
    <name evidence="2" type="ORF">QU24_24825</name>
</gene>
<dbReference type="GO" id="GO:0020037">
    <property type="term" value="F:heme binding"/>
    <property type="evidence" value="ECO:0007669"/>
    <property type="project" value="InterPro"/>
</dbReference>
<evidence type="ECO:0000256" key="1">
    <source>
        <dbReference type="SAM" id="SignalP"/>
    </source>
</evidence>
<dbReference type="PANTHER" id="PTHR35008:SF4">
    <property type="entry name" value="BLL4482 PROTEIN"/>
    <property type="match status" value="1"/>
</dbReference>
<reference evidence="2 3" key="1">
    <citation type="submission" date="2014-11" db="EMBL/GenBank/DDBJ databases">
        <title>Genome sequencing of Pantoea rodasii ND03.</title>
        <authorList>
            <person name="Muhamad Yunos N.Y."/>
            <person name="Chan K.-G."/>
        </authorList>
    </citation>
    <scope>NUCLEOTIDE SEQUENCE [LARGE SCALE GENOMIC DNA]</scope>
    <source>
        <strain evidence="2 3">ND03</strain>
    </source>
</reference>
<feature type="signal peptide" evidence="1">
    <location>
        <begin position="1"/>
        <end position="20"/>
    </location>
</feature>
<dbReference type="Proteomes" id="UP000030853">
    <property type="component" value="Unassembled WGS sequence"/>
</dbReference>
<dbReference type="GO" id="GO:0009055">
    <property type="term" value="F:electron transfer activity"/>
    <property type="evidence" value="ECO:0007669"/>
    <property type="project" value="InterPro"/>
</dbReference>
<name>A0A0B1R123_9GAMM</name>
<feature type="chain" id="PRO_5002060481" evidence="1">
    <location>
        <begin position="21"/>
        <end position="84"/>
    </location>
</feature>
<dbReference type="PANTHER" id="PTHR35008">
    <property type="entry name" value="BLL4482 PROTEIN-RELATED"/>
    <property type="match status" value="1"/>
</dbReference>
<evidence type="ECO:0000313" key="2">
    <source>
        <dbReference type="EMBL" id="KHJ65371.1"/>
    </source>
</evidence>
<organism evidence="2 3">
    <name type="scientific">Pantoea rodasii</name>
    <dbReference type="NCBI Taxonomy" id="1076549"/>
    <lineage>
        <taxon>Bacteria</taxon>
        <taxon>Pseudomonadati</taxon>
        <taxon>Pseudomonadota</taxon>
        <taxon>Gammaproteobacteria</taxon>
        <taxon>Enterobacterales</taxon>
        <taxon>Erwiniaceae</taxon>
        <taxon>Pantoea</taxon>
    </lineage>
</organism>
<dbReference type="SUPFAM" id="SSF46626">
    <property type="entry name" value="Cytochrome c"/>
    <property type="match status" value="1"/>
</dbReference>
<evidence type="ECO:0000313" key="3">
    <source>
        <dbReference type="Proteomes" id="UP000030853"/>
    </source>
</evidence>
<dbReference type="InterPro" id="IPR036909">
    <property type="entry name" value="Cyt_c-like_dom_sf"/>
</dbReference>
<accession>A0A0B1R123</accession>
<feature type="non-terminal residue" evidence="2">
    <location>
        <position position="84"/>
    </location>
</feature>
<comment type="caution">
    <text evidence="2">The sequence shown here is derived from an EMBL/GenBank/DDBJ whole genome shotgun (WGS) entry which is preliminary data.</text>
</comment>
<dbReference type="EMBL" id="JTJJ01000136">
    <property type="protein sequence ID" value="KHJ65371.1"/>
    <property type="molecule type" value="Genomic_DNA"/>
</dbReference>
<proteinExistence type="predicted"/>
<protein>
    <submittedName>
        <fullName evidence="2">Cytochrome C</fullName>
    </submittedName>
</protein>
<dbReference type="InterPro" id="IPR051459">
    <property type="entry name" value="Cytochrome_c-type_DH"/>
</dbReference>
<dbReference type="AlphaFoldDB" id="A0A0B1R123"/>
<sequence length="84" mass="8608">MLKLKQIALVLALASGAAHAADDALVKKGEYLAVASDCTACHTAEHGKPFAGGKAIESPVGEIIATNITPSKIAGIGQYSEQQF</sequence>